<evidence type="ECO:0000256" key="6">
    <source>
        <dbReference type="ARBA" id="ARBA00023136"/>
    </source>
</evidence>
<reference evidence="13" key="3">
    <citation type="submission" date="2025-09" db="UniProtKB">
        <authorList>
            <consortium name="Ensembl"/>
        </authorList>
    </citation>
    <scope>IDENTIFICATION</scope>
</reference>
<dbReference type="GeneTree" id="ENSGT00940000154750"/>
<dbReference type="OrthoDB" id="6147321at2759"/>
<comment type="similarity">
    <text evidence="2 10">Belongs to the G-protein coupled receptor 1 family.</text>
</comment>
<dbReference type="PROSITE" id="PS00237">
    <property type="entry name" value="G_PROTEIN_RECEP_F1_1"/>
    <property type="match status" value="1"/>
</dbReference>
<keyword evidence="8 10" id="KW-0675">Receptor</keyword>
<gene>
    <name evidence="13" type="primary">LOC102914185</name>
</gene>
<dbReference type="InterPro" id="IPR000276">
    <property type="entry name" value="GPCR_Rhodpsn"/>
</dbReference>
<reference evidence="14" key="1">
    <citation type="submission" date="2018-10" db="EMBL/GenBank/DDBJ databases">
        <title>Improved assembly of the deer mouse Peromyscus maniculatus genome.</title>
        <authorList>
            <person name="Lassance J.-M."/>
            <person name="Hoekstra H.E."/>
        </authorList>
    </citation>
    <scope>NUCLEOTIDE SEQUENCE [LARGE SCALE GENOMIC DNA]</scope>
</reference>
<feature type="transmembrane region" description="Helical" evidence="11">
    <location>
        <begin position="91"/>
        <end position="120"/>
    </location>
</feature>
<dbReference type="RefSeq" id="XP_006994573.3">
    <property type="nucleotide sequence ID" value="XM_006994511.3"/>
</dbReference>
<dbReference type="PROSITE" id="PS50262">
    <property type="entry name" value="G_PROTEIN_RECEP_F1_2"/>
    <property type="match status" value="1"/>
</dbReference>
<feature type="transmembrane region" description="Helical" evidence="11">
    <location>
        <begin position="237"/>
        <end position="260"/>
    </location>
</feature>
<keyword evidence="11" id="KW-0716">Sensory transduction</keyword>
<keyword evidence="11" id="KW-1003">Cell membrane</keyword>
<dbReference type="Gene3D" id="1.20.1070.10">
    <property type="entry name" value="Rhodopsin 7-helix transmembrane proteins"/>
    <property type="match status" value="1"/>
</dbReference>
<dbReference type="GO" id="GO:0004984">
    <property type="term" value="F:olfactory receptor activity"/>
    <property type="evidence" value="ECO:0007669"/>
    <property type="project" value="InterPro"/>
</dbReference>
<evidence type="ECO:0000256" key="5">
    <source>
        <dbReference type="ARBA" id="ARBA00023040"/>
    </source>
</evidence>
<evidence type="ECO:0000256" key="2">
    <source>
        <dbReference type="ARBA" id="ARBA00010663"/>
    </source>
</evidence>
<dbReference type="Ensembl" id="ENSPEMT00000041469.1">
    <property type="protein sequence ID" value="ENSPEMP00000030944.1"/>
    <property type="gene ID" value="ENSPEMG00000030558.1"/>
</dbReference>
<keyword evidence="5 10" id="KW-0297">G-protein coupled receptor</keyword>
<name>A0A8C8UFN1_PERMB</name>
<keyword evidence="3 10" id="KW-0812">Transmembrane</keyword>
<evidence type="ECO:0000256" key="11">
    <source>
        <dbReference type="RuleBase" id="RU363047"/>
    </source>
</evidence>
<keyword evidence="14" id="KW-1185">Reference proteome</keyword>
<dbReference type="FunFam" id="1.20.1070.10:FF:000012">
    <property type="entry name" value="Olfactory receptor"/>
    <property type="match status" value="1"/>
</dbReference>
<dbReference type="GO" id="GO:0004930">
    <property type="term" value="F:G protein-coupled receptor activity"/>
    <property type="evidence" value="ECO:0007669"/>
    <property type="project" value="UniProtKB-KW"/>
</dbReference>
<feature type="transmembrane region" description="Helical" evidence="11">
    <location>
        <begin position="25"/>
        <end position="48"/>
    </location>
</feature>
<comment type="subcellular location">
    <subcellularLocation>
        <location evidence="11">Cell membrane</location>
        <topology evidence="11">Multi-pass membrane protein</topology>
    </subcellularLocation>
    <subcellularLocation>
        <location evidence="1">Membrane</location>
        <topology evidence="1">Multi-pass membrane protein</topology>
    </subcellularLocation>
</comment>
<evidence type="ECO:0000256" key="9">
    <source>
        <dbReference type="ARBA" id="ARBA00023224"/>
    </source>
</evidence>
<dbReference type="GO" id="GO:0005886">
    <property type="term" value="C:plasma membrane"/>
    <property type="evidence" value="ECO:0007669"/>
    <property type="project" value="UniProtKB-SubCell"/>
</dbReference>
<dbReference type="Pfam" id="PF13853">
    <property type="entry name" value="7tm_4"/>
    <property type="match status" value="1"/>
</dbReference>
<feature type="transmembrane region" description="Helical" evidence="11">
    <location>
        <begin position="272"/>
        <end position="290"/>
    </location>
</feature>
<protein>
    <recommendedName>
        <fullName evidence="11">Olfactory receptor</fullName>
    </recommendedName>
</protein>
<organism evidence="13 14">
    <name type="scientific">Peromyscus maniculatus bairdii</name>
    <name type="common">Prairie deer mouse</name>
    <dbReference type="NCBI Taxonomy" id="230844"/>
    <lineage>
        <taxon>Eukaryota</taxon>
        <taxon>Metazoa</taxon>
        <taxon>Chordata</taxon>
        <taxon>Craniata</taxon>
        <taxon>Vertebrata</taxon>
        <taxon>Euteleostomi</taxon>
        <taxon>Mammalia</taxon>
        <taxon>Eutheria</taxon>
        <taxon>Euarchontoglires</taxon>
        <taxon>Glires</taxon>
        <taxon>Rodentia</taxon>
        <taxon>Myomorpha</taxon>
        <taxon>Muroidea</taxon>
        <taxon>Cricetidae</taxon>
        <taxon>Neotominae</taxon>
        <taxon>Peromyscus</taxon>
    </lineage>
</organism>
<sequence length="313" mass="35599">MDGGNQSVVSEFILWGLSHSKNLQILLFMMFLILYMLIVSGNIVILVLITTDRHLHSPMYFLLANLSFVDMCLSSNTTPKMISDFLREKKIISFAGCMSQVFFSHCIAAAEMVLLVVMAYDRYVAICKPLHYFTIMNLRRCTGLVLTSWITGCIHGISYMVVVVRLPFCGPKEIDSFFCDMPLVIKLACMDSHDLNTLMNADCGIVAVTCFILLLISYTYILITVRQSSKDGASKALSTCSAHLTVVMIFFVPCIFIYVWPLNITWLDKFFAVFYSVFTPLLNPAIYTLRNKEMKNAMKRFISRFLYPKLNSL</sequence>
<feature type="transmembrane region" description="Helical" evidence="11">
    <location>
        <begin position="60"/>
        <end position="79"/>
    </location>
</feature>
<dbReference type="PRINTS" id="PR00237">
    <property type="entry name" value="GPCRRHODOPSN"/>
</dbReference>
<evidence type="ECO:0000256" key="10">
    <source>
        <dbReference type="RuleBase" id="RU000688"/>
    </source>
</evidence>
<keyword evidence="11" id="KW-0552">Olfaction</keyword>
<keyword evidence="9 10" id="KW-0807">Transducer</keyword>
<dbReference type="Proteomes" id="UP000694547">
    <property type="component" value="Unassembled WGS sequence"/>
</dbReference>
<evidence type="ECO:0000256" key="1">
    <source>
        <dbReference type="ARBA" id="ARBA00004141"/>
    </source>
</evidence>
<evidence type="ECO:0000256" key="4">
    <source>
        <dbReference type="ARBA" id="ARBA00022989"/>
    </source>
</evidence>
<evidence type="ECO:0000256" key="8">
    <source>
        <dbReference type="ARBA" id="ARBA00023170"/>
    </source>
</evidence>
<dbReference type="PRINTS" id="PR00245">
    <property type="entry name" value="OLFACTORYR"/>
</dbReference>
<evidence type="ECO:0000259" key="12">
    <source>
        <dbReference type="PROSITE" id="PS50262"/>
    </source>
</evidence>
<evidence type="ECO:0000313" key="13">
    <source>
        <dbReference type="Ensembl" id="ENSPEMP00000030944.1"/>
    </source>
</evidence>
<evidence type="ECO:0000313" key="14">
    <source>
        <dbReference type="Proteomes" id="UP000694547"/>
    </source>
</evidence>
<feature type="domain" description="G-protein coupled receptors family 1 profile" evidence="12">
    <location>
        <begin position="41"/>
        <end position="287"/>
    </location>
</feature>
<feature type="transmembrane region" description="Helical" evidence="11">
    <location>
        <begin position="141"/>
        <end position="162"/>
    </location>
</feature>
<dbReference type="AlphaFoldDB" id="A0A8C8UFN1"/>
<dbReference type="PANTHER" id="PTHR48002">
    <property type="entry name" value="OLFACTORY RECEPTOR"/>
    <property type="match status" value="1"/>
</dbReference>
<accession>A0A8C8UFN1</accession>
<dbReference type="InterPro" id="IPR050427">
    <property type="entry name" value="Olfactory_Receptors"/>
</dbReference>
<reference evidence="13" key="2">
    <citation type="submission" date="2025-08" db="UniProtKB">
        <authorList>
            <consortium name="Ensembl"/>
        </authorList>
    </citation>
    <scope>IDENTIFICATION</scope>
</reference>
<keyword evidence="4 11" id="KW-1133">Transmembrane helix</keyword>
<evidence type="ECO:0000256" key="7">
    <source>
        <dbReference type="ARBA" id="ARBA00023157"/>
    </source>
</evidence>
<evidence type="ECO:0000256" key="3">
    <source>
        <dbReference type="ARBA" id="ARBA00022692"/>
    </source>
</evidence>
<keyword evidence="7" id="KW-1015">Disulfide bond</keyword>
<dbReference type="SUPFAM" id="SSF81321">
    <property type="entry name" value="Family A G protein-coupled receptor-like"/>
    <property type="match status" value="1"/>
</dbReference>
<keyword evidence="6 11" id="KW-0472">Membrane</keyword>
<feature type="transmembrane region" description="Helical" evidence="11">
    <location>
        <begin position="204"/>
        <end position="225"/>
    </location>
</feature>
<dbReference type="InterPro" id="IPR000725">
    <property type="entry name" value="Olfact_rcpt"/>
</dbReference>
<dbReference type="InterPro" id="IPR017452">
    <property type="entry name" value="GPCR_Rhodpsn_7TM"/>
</dbReference>
<dbReference type="CDD" id="cd15226">
    <property type="entry name" value="7tmA_OR4-like"/>
    <property type="match status" value="1"/>
</dbReference>
<proteinExistence type="inferred from homology"/>